<dbReference type="PANTHER" id="PTHR12526:SF630">
    <property type="entry name" value="GLYCOSYLTRANSFERASE"/>
    <property type="match status" value="1"/>
</dbReference>
<dbReference type="Proteomes" id="UP000238034">
    <property type="component" value="Unassembled WGS sequence"/>
</dbReference>
<feature type="transmembrane region" description="Helical" evidence="1">
    <location>
        <begin position="85"/>
        <end position="104"/>
    </location>
</feature>
<organism evidence="3 4">
    <name type="scientific">Arcticibacter pallidicorallinus</name>
    <dbReference type="NCBI Taxonomy" id="1259464"/>
    <lineage>
        <taxon>Bacteria</taxon>
        <taxon>Pseudomonadati</taxon>
        <taxon>Bacteroidota</taxon>
        <taxon>Sphingobacteriia</taxon>
        <taxon>Sphingobacteriales</taxon>
        <taxon>Sphingobacteriaceae</taxon>
        <taxon>Arcticibacter</taxon>
    </lineage>
</organism>
<protein>
    <submittedName>
        <fullName evidence="3">Glycosyltransferase involved in cell wall biosynthesis</fullName>
    </submittedName>
</protein>
<dbReference type="EMBL" id="PVTH01000015">
    <property type="protein sequence ID" value="PRY48309.1"/>
    <property type="molecule type" value="Genomic_DNA"/>
</dbReference>
<dbReference type="GO" id="GO:0016757">
    <property type="term" value="F:glycosyltransferase activity"/>
    <property type="evidence" value="ECO:0007669"/>
    <property type="project" value="InterPro"/>
</dbReference>
<feature type="transmembrane region" description="Helical" evidence="1">
    <location>
        <begin position="21"/>
        <end position="41"/>
    </location>
</feature>
<evidence type="ECO:0000313" key="4">
    <source>
        <dbReference type="Proteomes" id="UP000238034"/>
    </source>
</evidence>
<dbReference type="RefSeq" id="WP_106295459.1">
    <property type="nucleotide sequence ID" value="NZ_PVTH01000015.1"/>
</dbReference>
<dbReference type="Gene3D" id="3.40.50.2000">
    <property type="entry name" value="Glycogen Phosphorylase B"/>
    <property type="match status" value="2"/>
</dbReference>
<gene>
    <name evidence="3" type="ORF">B0I27_11510</name>
</gene>
<reference evidence="3 4" key="1">
    <citation type="submission" date="2018-03" db="EMBL/GenBank/DDBJ databases">
        <title>Genomic Encyclopedia of Type Strains, Phase III (KMG-III): the genomes of soil and plant-associated and newly described type strains.</title>
        <authorList>
            <person name="Whitman W."/>
        </authorList>
    </citation>
    <scope>NUCLEOTIDE SEQUENCE [LARGE SCALE GENOMIC DNA]</scope>
    <source>
        <strain evidence="3 4">CGMCC 1.9313</strain>
    </source>
</reference>
<dbReference type="SUPFAM" id="SSF53756">
    <property type="entry name" value="UDP-Glycosyltransferase/glycogen phosphorylase"/>
    <property type="match status" value="1"/>
</dbReference>
<keyword evidence="1" id="KW-0812">Transmembrane</keyword>
<evidence type="ECO:0000256" key="1">
    <source>
        <dbReference type="SAM" id="Phobius"/>
    </source>
</evidence>
<dbReference type="AlphaFoldDB" id="A0A2T0TRN1"/>
<feature type="domain" description="Glycosyl transferase family 1" evidence="2">
    <location>
        <begin position="177"/>
        <end position="331"/>
    </location>
</feature>
<sequence length="367" mass="41538">MTKKILFITPALSKAGAETQLVKLALFLNSVGFDILIISLLPQNDYTIDLKSDQIKVIYLESWKSKPFGNLRELNEKVQAFDPDITIAFMFIGIIFARLLKLRFKFKLISSIRAAEIPAKWYIPFKLSLGLDDVVVFNAESSRLRFERLALVRKGGSVINNAIAIPTLKDQPDGGEERSFKWICVAHFRSEKDYPTLFRAISLIKDRDFKLVVIGHLFNQTWPFEMLKELQIEDKVELLGFRADTRSYLAHADAFVVSSFTESMPNAILEAMANRKIVIGSDVGGIQSLVKAAKCGFCFPQGDVDDLAKKMSEVMDMSVEARELLVNNGRRFVEENFAESTVMNQWLAIINHQLSTRTLPEMEIISS</sequence>
<dbReference type="InterPro" id="IPR001296">
    <property type="entry name" value="Glyco_trans_1"/>
</dbReference>
<accession>A0A2T0TRN1</accession>
<proteinExistence type="predicted"/>
<keyword evidence="1" id="KW-1133">Transmembrane helix</keyword>
<comment type="caution">
    <text evidence="3">The sequence shown here is derived from an EMBL/GenBank/DDBJ whole genome shotgun (WGS) entry which is preliminary data.</text>
</comment>
<evidence type="ECO:0000313" key="3">
    <source>
        <dbReference type="EMBL" id="PRY48309.1"/>
    </source>
</evidence>
<keyword evidence="3" id="KW-0808">Transferase</keyword>
<dbReference type="OrthoDB" id="791981at2"/>
<name>A0A2T0TRN1_9SPHI</name>
<dbReference type="PANTHER" id="PTHR12526">
    <property type="entry name" value="GLYCOSYLTRANSFERASE"/>
    <property type="match status" value="1"/>
</dbReference>
<dbReference type="Pfam" id="PF00534">
    <property type="entry name" value="Glycos_transf_1"/>
    <property type="match status" value="1"/>
</dbReference>
<keyword evidence="4" id="KW-1185">Reference proteome</keyword>
<evidence type="ECO:0000259" key="2">
    <source>
        <dbReference type="Pfam" id="PF00534"/>
    </source>
</evidence>
<keyword evidence="1" id="KW-0472">Membrane</keyword>